<dbReference type="GO" id="GO:0004715">
    <property type="term" value="F:non-membrane spanning protein tyrosine kinase activity"/>
    <property type="evidence" value="ECO:0007669"/>
    <property type="project" value="UniProtKB-EC"/>
</dbReference>
<comment type="caution">
    <text evidence="20">The sequence shown here is derived from an EMBL/GenBank/DDBJ whole genome shotgun (WGS) entry which is preliminary data.</text>
</comment>
<evidence type="ECO:0000256" key="15">
    <source>
        <dbReference type="ARBA" id="ARBA00051245"/>
    </source>
</evidence>
<evidence type="ECO:0000256" key="11">
    <source>
        <dbReference type="ARBA" id="ARBA00022840"/>
    </source>
</evidence>
<keyword evidence="6" id="KW-0997">Cell inner membrane</keyword>
<dbReference type="AlphaFoldDB" id="A0A420VR87"/>
<dbReference type="GO" id="GO:0005524">
    <property type="term" value="F:ATP binding"/>
    <property type="evidence" value="ECO:0007669"/>
    <property type="project" value="UniProtKB-KW"/>
</dbReference>
<dbReference type="InterPro" id="IPR027417">
    <property type="entry name" value="P-loop_NTPase"/>
</dbReference>
<dbReference type="PANTHER" id="PTHR32309">
    <property type="entry name" value="TYROSINE-PROTEIN KINASE"/>
    <property type="match status" value="1"/>
</dbReference>
<reference evidence="20 21" key="1">
    <citation type="submission" date="2018-10" db="EMBL/GenBank/DDBJ databases">
        <title>Sphingobacterium sp. M05W1-28.</title>
        <authorList>
            <person name="Cai H."/>
        </authorList>
    </citation>
    <scope>NUCLEOTIDE SEQUENCE [LARGE SCALE GENOMIC DNA]</scope>
    <source>
        <strain evidence="20 21">M05W1-28</strain>
    </source>
</reference>
<keyword evidence="8 16" id="KW-0812">Transmembrane</keyword>
<keyword evidence="7 20" id="KW-0808">Transferase</keyword>
<dbReference type="EC" id="2.7.10.2" evidence="4"/>
<evidence type="ECO:0000256" key="10">
    <source>
        <dbReference type="ARBA" id="ARBA00022777"/>
    </source>
</evidence>
<comment type="catalytic activity">
    <reaction evidence="15">
        <text>L-tyrosyl-[protein] + ATP = O-phospho-L-tyrosyl-[protein] + ADP + H(+)</text>
        <dbReference type="Rhea" id="RHEA:10596"/>
        <dbReference type="Rhea" id="RHEA-COMP:10136"/>
        <dbReference type="Rhea" id="RHEA-COMP:20101"/>
        <dbReference type="ChEBI" id="CHEBI:15378"/>
        <dbReference type="ChEBI" id="CHEBI:30616"/>
        <dbReference type="ChEBI" id="CHEBI:46858"/>
        <dbReference type="ChEBI" id="CHEBI:61978"/>
        <dbReference type="ChEBI" id="CHEBI:456216"/>
        <dbReference type="EC" id="2.7.10.2"/>
    </reaction>
</comment>
<dbReference type="Pfam" id="PF02706">
    <property type="entry name" value="Wzz"/>
    <property type="match status" value="1"/>
</dbReference>
<evidence type="ECO:0000256" key="3">
    <source>
        <dbReference type="ARBA" id="ARBA00008883"/>
    </source>
</evidence>
<evidence type="ECO:0000256" key="14">
    <source>
        <dbReference type="ARBA" id="ARBA00023137"/>
    </source>
</evidence>
<evidence type="ECO:0000256" key="16">
    <source>
        <dbReference type="SAM" id="Phobius"/>
    </source>
</evidence>
<dbReference type="GO" id="GO:0005886">
    <property type="term" value="C:plasma membrane"/>
    <property type="evidence" value="ECO:0007669"/>
    <property type="project" value="UniProtKB-SubCell"/>
</dbReference>
<keyword evidence="13 16" id="KW-0472">Membrane</keyword>
<feature type="domain" description="Polysaccharide chain length determinant N-terminal" evidence="17">
    <location>
        <begin position="22"/>
        <end position="109"/>
    </location>
</feature>
<dbReference type="CDD" id="cd05387">
    <property type="entry name" value="BY-kinase"/>
    <property type="match status" value="1"/>
</dbReference>
<dbReference type="InterPro" id="IPR005702">
    <property type="entry name" value="Wzc-like_C"/>
</dbReference>
<keyword evidence="11" id="KW-0067">ATP-binding</keyword>
<comment type="similarity">
    <text evidence="2">Belongs to the CpsD/CapB family.</text>
</comment>
<evidence type="ECO:0000256" key="4">
    <source>
        <dbReference type="ARBA" id="ARBA00011903"/>
    </source>
</evidence>
<dbReference type="Pfam" id="PF13614">
    <property type="entry name" value="AAA_31"/>
    <property type="match status" value="1"/>
</dbReference>
<proteinExistence type="inferred from homology"/>
<evidence type="ECO:0000256" key="9">
    <source>
        <dbReference type="ARBA" id="ARBA00022741"/>
    </source>
</evidence>
<dbReference type="EMBL" id="RBWS01000025">
    <property type="protein sequence ID" value="RKO68852.1"/>
    <property type="molecule type" value="Genomic_DNA"/>
</dbReference>
<feature type="domain" description="Tyrosine-protein kinase G-rich" evidence="19">
    <location>
        <begin position="438"/>
        <end position="515"/>
    </location>
</feature>
<keyword evidence="9" id="KW-0547">Nucleotide-binding</keyword>
<feature type="transmembrane region" description="Helical" evidence="16">
    <location>
        <begin position="34"/>
        <end position="52"/>
    </location>
</feature>
<keyword evidence="12 16" id="KW-1133">Transmembrane helix</keyword>
<dbReference type="InterPro" id="IPR003856">
    <property type="entry name" value="LPS_length_determ_N"/>
</dbReference>
<dbReference type="InterPro" id="IPR025669">
    <property type="entry name" value="AAA_dom"/>
</dbReference>
<keyword evidence="21" id="KW-1185">Reference proteome</keyword>
<dbReference type="SUPFAM" id="SSF52540">
    <property type="entry name" value="P-loop containing nucleoside triphosphate hydrolases"/>
    <property type="match status" value="1"/>
</dbReference>
<evidence type="ECO:0000256" key="7">
    <source>
        <dbReference type="ARBA" id="ARBA00022679"/>
    </source>
</evidence>
<sequence length="787" mass="88675">MKKINDWEDELTFEDTKSDNRDLIQFIRRLYSNWYWFALCALLGLSLAYLYLRYTNPTYTIKAKLLVSDDKKGGMVEPSALLDLSSLMGAKNSVDNEVEVLKTADLFREAVLAEKTYITYFNAGQVHNAPVMLAPIDLQLLSNPDSILDGISLKALLIDSKTVELSNADTSFRISYDRAFRLPSVGTVTLHKKEYPAAEGMTFGFSIVPVRKAVGSLAESLNIEVTNKNVSTIDLTLNHGIAQRGEQVLRTLIQKYIERNLHDKNAVADSTLSFINARLKFVTQELAGVENKISGYKKNARLADISEQSKILLHTSSEYNKSLAEAETQLAILDDISKYLKDSSNPRIVPASIIPQDISFNTLIPRFNELVLQRERLLLGNTVNNPIIQNIDKQLQGLRADMIANIQNTRQQLALSRNKQQQRSDLLTNQLSEVPTIERGFIDLTRMQQIKQEQYIFLQQKWEETAISRTANVANAKVIDSPKADEFPIAPKKKLIYVLGLLAGLITPLGIIYLKDLLNVRIRSIEDITSRSNLPVLGAIAHNQSHEQVVITKTSRSPIAEQFRALRTNLEFVLQGGKTILFTSSMSGEGKSYIALNLAVTLALLNKRVVLMELDLRKPTLTSKLSIDAGKGFSHYVVRPDMEIDEIITPSGKHELVDLIQAGIIPPNPAELLILQRTADLINSLKARYDYILIDAPPVGLVTDAQLLNRYADVCLYIIRQDFTFKEQLFIPNDLEKKGKIKPIQFVVNDIQAKGGYQQNYGYGYGYGYGDYGQEEKQPWWKFWNKK</sequence>
<evidence type="ECO:0000259" key="19">
    <source>
        <dbReference type="Pfam" id="PF13807"/>
    </source>
</evidence>
<evidence type="ECO:0000256" key="8">
    <source>
        <dbReference type="ARBA" id="ARBA00022692"/>
    </source>
</evidence>
<evidence type="ECO:0000259" key="17">
    <source>
        <dbReference type="Pfam" id="PF02706"/>
    </source>
</evidence>
<dbReference type="Proteomes" id="UP000282423">
    <property type="component" value="Unassembled WGS sequence"/>
</dbReference>
<feature type="domain" description="AAA" evidence="18">
    <location>
        <begin position="578"/>
        <end position="708"/>
    </location>
</feature>
<evidence type="ECO:0000256" key="1">
    <source>
        <dbReference type="ARBA" id="ARBA00004429"/>
    </source>
</evidence>
<dbReference type="Pfam" id="PF13807">
    <property type="entry name" value="GNVR"/>
    <property type="match status" value="1"/>
</dbReference>
<dbReference type="InterPro" id="IPR050445">
    <property type="entry name" value="Bact_polysacc_biosynth/exp"/>
</dbReference>
<keyword evidence="10 20" id="KW-0418">Kinase</keyword>
<comment type="subcellular location">
    <subcellularLocation>
        <location evidence="1">Cell inner membrane</location>
        <topology evidence="1">Multi-pass membrane protein</topology>
    </subcellularLocation>
</comment>
<evidence type="ECO:0000256" key="2">
    <source>
        <dbReference type="ARBA" id="ARBA00007316"/>
    </source>
</evidence>
<gene>
    <name evidence="20" type="ORF">D7322_24910</name>
</gene>
<accession>A0A420VR87</accession>
<evidence type="ECO:0000256" key="6">
    <source>
        <dbReference type="ARBA" id="ARBA00022519"/>
    </source>
</evidence>
<evidence type="ECO:0000259" key="18">
    <source>
        <dbReference type="Pfam" id="PF13614"/>
    </source>
</evidence>
<evidence type="ECO:0000256" key="5">
    <source>
        <dbReference type="ARBA" id="ARBA00022475"/>
    </source>
</evidence>
<dbReference type="InterPro" id="IPR032807">
    <property type="entry name" value="GNVR"/>
</dbReference>
<organism evidence="20 21">
    <name type="scientific">Sphingobacterium puteale</name>
    <dbReference type="NCBI Taxonomy" id="2420510"/>
    <lineage>
        <taxon>Bacteria</taxon>
        <taxon>Pseudomonadati</taxon>
        <taxon>Bacteroidota</taxon>
        <taxon>Sphingobacteriia</taxon>
        <taxon>Sphingobacteriales</taxon>
        <taxon>Sphingobacteriaceae</taxon>
        <taxon>Sphingobacterium</taxon>
    </lineage>
</organism>
<comment type="similarity">
    <text evidence="3">Belongs to the etk/wzc family.</text>
</comment>
<evidence type="ECO:0000313" key="20">
    <source>
        <dbReference type="EMBL" id="RKO68852.1"/>
    </source>
</evidence>
<dbReference type="OrthoDB" id="9794577at2"/>
<protein>
    <recommendedName>
        <fullName evidence="4">non-specific protein-tyrosine kinase</fullName>
        <ecNumber evidence="4">2.7.10.2</ecNumber>
    </recommendedName>
</protein>
<dbReference type="PANTHER" id="PTHR32309:SF13">
    <property type="entry name" value="FERRIC ENTEROBACTIN TRANSPORT PROTEIN FEPE"/>
    <property type="match status" value="1"/>
</dbReference>
<dbReference type="RefSeq" id="WP_121126892.1">
    <property type="nucleotide sequence ID" value="NZ_RBWS01000025.1"/>
</dbReference>
<name>A0A420VR87_9SPHI</name>
<evidence type="ECO:0000256" key="13">
    <source>
        <dbReference type="ARBA" id="ARBA00023136"/>
    </source>
</evidence>
<dbReference type="Gene3D" id="3.40.50.300">
    <property type="entry name" value="P-loop containing nucleotide triphosphate hydrolases"/>
    <property type="match status" value="1"/>
</dbReference>
<feature type="transmembrane region" description="Helical" evidence="16">
    <location>
        <begin position="495"/>
        <end position="514"/>
    </location>
</feature>
<dbReference type="NCBIfam" id="TIGR01007">
    <property type="entry name" value="eps_fam"/>
    <property type="match status" value="1"/>
</dbReference>
<evidence type="ECO:0000313" key="21">
    <source>
        <dbReference type="Proteomes" id="UP000282423"/>
    </source>
</evidence>
<evidence type="ECO:0000256" key="12">
    <source>
        <dbReference type="ARBA" id="ARBA00022989"/>
    </source>
</evidence>
<keyword evidence="14" id="KW-0829">Tyrosine-protein kinase</keyword>
<keyword evidence="5" id="KW-1003">Cell membrane</keyword>